<dbReference type="SUPFAM" id="SSF55486">
    <property type="entry name" value="Metalloproteases ('zincins'), catalytic domain"/>
    <property type="match status" value="1"/>
</dbReference>
<evidence type="ECO:0000313" key="4">
    <source>
        <dbReference type="EMBL" id="VEU38829.1"/>
    </source>
</evidence>
<dbReference type="Proteomes" id="UP000291116">
    <property type="component" value="Unassembled WGS sequence"/>
</dbReference>
<dbReference type="GO" id="GO:0008237">
    <property type="term" value="F:metallopeptidase activity"/>
    <property type="evidence" value="ECO:0007669"/>
    <property type="project" value="InterPro"/>
</dbReference>
<dbReference type="InterPro" id="IPR008752">
    <property type="entry name" value="Peptidase_M11"/>
</dbReference>
<dbReference type="PANTHER" id="PTHR33683:SF46">
    <property type="entry name" value="SUSHI DOMAIN-CONTAINING PROTEIN"/>
    <property type="match status" value="1"/>
</dbReference>
<evidence type="ECO:0000256" key="1">
    <source>
        <dbReference type="SAM" id="MobiDB-lite"/>
    </source>
</evidence>
<feature type="signal peptide" evidence="2">
    <location>
        <begin position="1"/>
        <end position="17"/>
    </location>
</feature>
<proteinExistence type="predicted"/>
<keyword evidence="5" id="KW-1185">Reference proteome</keyword>
<keyword evidence="2" id="KW-0732">Signal</keyword>
<dbReference type="EMBL" id="CAACVS010000189">
    <property type="protein sequence ID" value="VEU38829.1"/>
    <property type="molecule type" value="Genomic_DNA"/>
</dbReference>
<feature type="region of interest" description="Disordered" evidence="1">
    <location>
        <begin position="634"/>
        <end position="733"/>
    </location>
</feature>
<feature type="region of interest" description="Disordered" evidence="1">
    <location>
        <begin position="792"/>
        <end position="819"/>
    </location>
</feature>
<protein>
    <recommendedName>
        <fullName evidence="3">Peptidase M11 gametolysin domain-containing protein</fullName>
    </recommendedName>
</protein>
<reference evidence="4 5" key="1">
    <citation type="submission" date="2019-01" db="EMBL/GenBank/DDBJ databases">
        <authorList>
            <person name="Ferrante I. M."/>
        </authorList>
    </citation>
    <scope>NUCLEOTIDE SEQUENCE [LARGE SCALE GENOMIC DNA]</scope>
    <source>
        <strain evidence="4 5">B856</strain>
    </source>
</reference>
<dbReference type="OrthoDB" id="541044at2759"/>
<name>A0A448Z9Z1_9STRA</name>
<organism evidence="4 5">
    <name type="scientific">Pseudo-nitzschia multistriata</name>
    <dbReference type="NCBI Taxonomy" id="183589"/>
    <lineage>
        <taxon>Eukaryota</taxon>
        <taxon>Sar</taxon>
        <taxon>Stramenopiles</taxon>
        <taxon>Ochrophyta</taxon>
        <taxon>Bacillariophyta</taxon>
        <taxon>Bacillariophyceae</taxon>
        <taxon>Bacillariophycidae</taxon>
        <taxon>Bacillariales</taxon>
        <taxon>Bacillariaceae</taxon>
        <taxon>Pseudo-nitzschia</taxon>
    </lineage>
</organism>
<dbReference type="Pfam" id="PF05548">
    <property type="entry name" value="Peptidase_M11"/>
    <property type="match status" value="1"/>
</dbReference>
<evidence type="ECO:0000259" key="3">
    <source>
        <dbReference type="Pfam" id="PF05548"/>
    </source>
</evidence>
<feature type="chain" id="PRO_5019331691" description="Peptidase M11 gametolysin domain-containing protein" evidence="2">
    <location>
        <begin position="18"/>
        <end position="819"/>
    </location>
</feature>
<gene>
    <name evidence="4" type="ORF">PSNMU_V1.4_AUG-EV-PASAV3_0056610</name>
</gene>
<dbReference type="Gene3D" id="3.40.390.10">
    <property type="entry name" value="Collagenase (Catalytic Domain)"/>
    <property type="match status" value="1"/>
</dbReference>
<dbReference type="PANTHER" id="PTHR33683">
    <property type="entry name" value="1, PUTATIVE-RELATED"/>
    <property type="match status" value="1"/>
</dbReference>
<accession>A0A448Z9Z1</accession>
<sequence>MKISLSAIGIFLSTVQAAQVSADTHSSIRGNSRRSDNRNGRRHLLNPGFECTLYVKTIEFEDGHNEETLSCELAPQTMVAMAAHDDQGNPISFPTGVSEIIDIEGVEKERMEQIGAISGATVMRLSEGYIEEGGHPVLVVPSEATVDIEKISDSDERHFRNRHRSRQRHRQLAKTTGNLKTLVLRVVDGSGTAPELSTAKLRDDLFTDSLSLKTQYKACSNGRIDIIERGIVDVKVKEIAQVTKVMYNGRPLELGNNSELEKQARKIASNRYAGGGDLSAKFDLVIYCLPPGTGRWIAYAYINGRDSVFNNKWCGMVSTQMHEVGHNLGLGHSGDDQDQYGDQSAMMGYSYFEDDGPKMCFNAAKNFQLGWYKNQEMSYNPLENPGSVKFVLTGVDNAVRGNSNKLVTLRLEEDGISDYYIGYNRASGINSGTSEAKNRVSIFKKGKGGALGYGKSIRVAALSSDEFYTVKQWNGTNYDVRIWVAGKVGGNIKDANIEISVLGLPPPTEAPISMTQQPDSPCAEENRFRLELGIDSFGLETSWELVESISKTLIGSATKDKYQAGQRYIEPFDTDGSDYYCLEESTCYDFIIFDDYGDGVCCTNGRDGFFRGILDGNVIFEGGEFDTSDRHTFCTSGDSATGSPTLARTKLPTLARTKSPTPAPTRSPTSSPTKSPTSSPTKHQTSDPTKSPTSAPKKKPTSAPTKSPSLAPVKQPVEINEMNNKECKDTSQPFRVKRKKRVCRWLRRNKNLIKRNCKRKSDRGDKLSDLCPKTCAKAGVETCWSVNIRDKNQQNKSGNRNSNVKRVRRKKLRKEVFGS</sequence>
<dbReference type="InterPro" id="IPR024079">
    <property type="entry name" value="MetalloPept_cat_dom_sf"/>
</dbReference>
<feature type="compositionally biased region" description="Basic residues" evidence="1">
    <location>
        <begin position="803"/>
        <end position="813"/>
    </location>
</feature>
<feature type="compositionally biased region" description="Low complexity" evidence="1">
    <location>
        <begin position="655"/>
        <end position="709"/>
    </location>
</feature>
<feature type="compositionally biased region" description="Polar residues" evidence="1">
    <location>
        <begin position="634"/>
        <end position="646"/>
    </location>
</feature>
<evidence type="ECO:0000313" key="5">
    <source>
        <dbReference type="Proteomes" id="UP000291116"/>
    </source>
</evidence>
<evidence type="ECO:0000256" key="2">
    <source>
        <dbReference type="SAM" id="SignalP"/>
    </source>
</evidence>
<dbReference type="AlphaFoldDB" id="A0A448Z9Z1"/>
<feature type="domain" description="Peptidase M11 gametolysin" evidence="3">
    <location>
        <begin position="191"/>
        <end position="392"/>
    </location>
</feature>